<name>A0A0A8ZVC0_ARUDO</name>
<accession>A0A0A8ZVC0</accession>
<dbReference type="AlphaFoldDB" id="A0A0A8ZVC0"/>
<reference evidence="1" key="1">
    <citation type="submission" date="2014-09" db="EMBL/GenBank/DDBJ databases">
        <authorList>
            <person name="Magalhaes I.L.F."/>
            <person name="Oliveira U."/>
            <person name="Santos F.R."/>
            <person name="Vidigal T.H.D.A."/>
            <person name="Brescovit A.D."/>
            <person name="Santos A.J."/>
        </authorList>
    </citation>
    <scope>NUCLEOTIDE SEQUENCE</scope>
    <source>
        <tissue evidence="1">Shoot tissue taken approximately 20 cm above the soil surface</tissue>
    </source>
</reference>
<protein>
    <submittedName>
        <fullName evidence="1">Uncharacterized protein</fullName>
    </submittedName>
</protein>
<sequence length="107" mass="11874">MAPLCGMWRVERCPPQRSRRRSSAPCRYTVSLSPLAMITAEADGIGCTPGDLLASRCSFLRGKIHWSAHGFWALCSIWAWLSTTTTTLSCLYSNTMFLICDLCCTGF</sequence>
<reference evidence="1" key="2">
    <citation type="journal article" date="2015" name="Data Brief">
        <title>Shoot transcriptome of the giant reed, Arundo donax.</title>
        <authorList>
            <person name="Barrero R.A."/>
            <person name="Guerrero F.D."/>
            <person name="Moolhuijzen P."/>
            <person name="Goolsby J.A."/>
            <person name="Tidwell J."/>
            <person name="Bellgard S.E."/>
            <person name="Bellgard M.I."/>
        </authorList>
    </citation>
    <scope>NUCLEOTIDE SEQUENCE</scope>
    <source>
        <tissue evidence="1">Shoot tissue taken approximately 20 cm above the soil surface</tissue>
    </source>
</reference>
<dbReference type="EMBL" id="GBRH01255124">
    <property type="protein sequence ID" value="JAD42771.1"/>
    <property type="molecule type" value="Transcribed_RNA"/>
</dbReference>
<proteinExistence type="predicted"/>
<organism evidence="1">
    <name type="scientific">Arundo donax</name>
    <name type="common">Giant reed</name>
    <name type="synonym">Donax arundinaceus</name>
    <dbReference type="NCBI Taxonomy" id="35708"/>
    <lineage>
        <taxon>Eukaryota</taxon>
        <taxon>Viridiplantae</taxon>
        <taxon>Streptophyta</taxon>
        <taxon>Embryophyta</taxon>
        <taxon>Tracheophyta</taxon>
        <taxon>Spermatophyta</taxon>
        <taxon>Magnoliopsida</taxon>
        <taxon>Liliopsida</taxon>
        <taxon>Poales</taxon>
        <taxon>Poaceae</taxon>
        <taxon>PACMAD clade</taxon>
        <taxon>Arundinoideae</taxon>
        <taxon>Arundineae</taxon>
        <taxon>Arundo</taxon>
    </lineage>
</organism>
<evidence type="ECO:0000313" key="1">
    <source>
        <dbReference type="EMBL" id="JAD42771.1"/>
    </source>
</evidence>